<dbReference type="RefSeq" id="WP_149170447.1">
    <property type="nucleotide sequence ID" value="NZ_VTOY01000001.1"/>
</dbReference>
<sequence length="86" mass="9822">MKNLEWCELANKFYAFKSIADQLGFYVPELQGMEHSLELCRPFAFDAAVETKVRNLSETQLPKIDFSKLAVAHPPVYDENDELAQA</sequence>
<organism evidence="1 2">
    <name type="scientific">Selenomonas ruminis</name>
    <dbReference type="NCBI Taxonomy" id="2593411"/>
    <lineage>
        <taxon>Bacteria</taxon>
        <taxon>Bacillati</taxon>
        <taxon>Bacillota</taxon>
        <taxon>Negativicutes</taxon>
        <taxon>Selenomonadales</taxon>
        <taxon>Selenomonadaceae</taxon>
        <taxon>Selenomonas</taxon>
    </lineage>
</organism>
<accession>A0A5D6WEF3</accession>
<dbReference type="Proteomes" id="UP000323646">
    <property type="component" value="Unassembled WGS sequence"/>
</dbReference>
<keyword evidence="2" id="KW-1185">Reference proteome</keyword>
<dbReference type="AlphaFoldDB" id="A0A5D6WEF3"/>
<evidence type="ECO:0000313" key="2">
    <source>
        <dbReference type="Proteomes" id="UP000323646"/>
    </source>
</evidence>
<reference evidence="1 2" key="1">
    <citation type="submission" date="2019-08" db="EMBL/GenBank/DDBJ databases">
        <title>Selenomonas sp. mPRGC5 and Selenomonas sp. mPRGC8 isolated from ruminal fluid of dairy goat (Capra hircus).</title>
        <authorList>
            <person name="Poothong S."/>
            <person name="Nuengjamnong C."/>
            <person name="Tanasupawat S."/>
        </authorList>
    </citation>
    <scope>NUCLEOTIDE SEQUENCE [LARGE SCALE GENOMIC DNA]</scope>
    <source>
        <strain evidence="2">mPRGC5</strain>
    </source>
</reference>
<comment type="caution">
    <text evidence="1">The sequence shown here is derived from an EMBL/GenBank/DDBJ whole genome shotgun (WGS) entry which is preliminary data.</text>
</comment>
<dbReference type="EMBL" id="VTOY01000001">
    <property type="protein sequence ID" value="TYZ24824.1"/>
    <property type="molecule type" value="Genomic_DNA"/>
</dbReference>
<dbReference type="OrthoDB" id="1666599at2"/>
<gene>
    <name evidence="1" type="ORF">FZ040_01935</name>
</gene>
<name>A0A5D6WEF3_9FIRM</name>
<protein>
    <submittedName>
        <fullName evidence="1">Uncharacterized protein</fullName>
    </submittedName>
</protein>
<evidence type="ECO:0000313" key="1">
    <source>
        <dbReference type="EMBL" id="TYZ24824.1"/>
    </source>
</evidence>
<proteinExistence type="predicted"/>